<evidence type="ECO:0000313" key="3">
    <source>
        <dbReference type="Proteomes" id="UP000517547"/>
    </source>
</evidence>
<protein>
    <submittedName>
        <fullName evidence="2">FecR domain-containing protein</fullName>
    </submittedName>
</protein>
<dbReference type="PANTHER" id="PTHR38731:SF1">
    <property type="entry name" value="FECR PROTEIN DOMAIN-CONTAINING PROTEIN"/>
    <property type="match status" value="1"/>
</dbReference>
<dbReference type="AlphaFoldDB" id="A0A7Y7Y014"/>
<dbReference type="PANTHER" id="PTHR38731">
    <property type="entry name" value="LIPL45-RELATED LIPOPROTEIN-RELATED"/>
    <property type="match status" value="1"/>
</dbReference>
<feature type="domain" description="FecR protein" evidence="1">
    <location>
        <begin position="98"/>
        <end position="193"/>
    </location>
</feature>
<dbReference type="Pfam" id="PF04773">
    <property type="entry name" value="FecR"/>
    <property type="match status" value="1"/>
</dbReference>
<sequence>MTEFASSSFSLLRSPLFRSGLFQRIVPWLIGVVVGLPGLGVSAAPALSRAPYLDREQQCRPQPLPAVVLHLAGEAWKLDARGQESRLEEGMRVDEQEAVRTAADAFVSLGLGDGSRIVLPSNSQVRLQLDEVLAVPQVILEQGQVESYVIKRASDHDRFRIQTPVGVLGVRGTHFRTRGEDGQVLVEVLDGQVAVRRIPAQAEPGKVGAKRLAVAEAAVPVNARQGLKIRGSGELKPTDLLPAPRLLGQDGQRGDKPVWQLFLQPLEGARRYRAQVATDVGFLDIKQEGFSSTPQIQFSDLQAAFYHVRLSAFDEQGLEGQTGVYDIYYWPRTLHAQ</sequence>
<dbReference type="Gene3D" id="2.60.120.1440">
    <property type="match status" value="1"/>
</dbReference>
<dbReference type="InterPro" id="IPR006860">
    <property type="entry name" value="FecR"/>
</dbReference>
<dbReference type="EMBL" id="JACAQE010000006">
    <property type="protein sequence ID" value="NWC15392.1"/>
    <property type="molecule type" value="Genomic_DNA"/>
</dbReference>
<dbReference type="RefSeq" id="WP_017124760.1">
    <property type="nucleotide sequence ID" value="NZ_JACAQE010000006.1"/>
</dbReference>
<evidence type="ECO:0000313" key="2">
    <source>
        <dbReference type="EMBL" id="NWC15392.1"/>
    </source>
</evidence>
<evidence type="ECO:0000259" key="1">
    <source>
        <dbReference type="Pfam" id="PF04773"/>
    </source>
</evidence>
<name>A0A7Y7Y014_9PSED</name>
<dbReference type="Proteomes" id="UP000517547">
    <property type="component" value="Unassembled WGS sequence"/>
</dbReference>
<organism evidence="2 3">
    <name type="scientific">Pseudomonas gingeri</name>
    <dbReference type="NCBI Taxonomy" id="117681"/>
    <lineage>
        <taxon>Bacteria</taxon>
        <taxon>Pseudomonadati</taxon>
        <taxon>Pseudomonadota</taxon>
        <taxon>Gammaproteobacteria</taxon>
        <taxon>Pseudomonadales</taxon>
        <taxon>Pseudomonadaceae</taxon>
        <taxon>Pseudomonas</taxon>
    </lineage>
</organism>
<reference evidence="2 3" key="1">
    <citation type="submission" date="2020-04" db="EMBL/GenBank/DDBJ databases">
        <title>Molecular characterization of pseudomonads from Agaricus bisporus reveal novel blotch 2 pathogens in Western Europe.</title>
        <authorList>
            <person name="Taparia T."/>
            <person name="Krijger M."/>
            <person name="Haynes E."/>
            <person name="Elpinstone J.G."/>
            <person name="Noble R."/>
            <person name="Van Der Wolf J."/>
        </authorList>
    </citation>
    <scope>NUCLEOTIDE SEQUENCE [LARGE SCALE GENOMIC DNA]</scope>
    <source>
        <strain evidence="2 3">IPO3738</strain>
    </source>
</reference>
<proteinExistence type="predicted"/>
<accession>A0A7Y7Y014</accession>
<comment type="caution">
    <text evidence="2">The sequence shown here is derived from an EMBL/GenBank/DDBJ whole genome shotgun (WGS) entry which is preliminary data.</text>
</comment>
<gene>
    <name evidence="2" type="ORF">HX845_17135</name>
</gene>